<dbReference type="GO" id="GO:0003677">
    <property type="term" value="F:DNA binding"/>
    <property type="evidence" value="ECO:0007669"/>
    <property type="project" value="UniProtKB-KW"/>
</dbReference>
<evidence type="ECO:0000313" key="7">
    <source>
        <dbReference type="EMBL" id="PVH93213.1"/>
    </source>
</evidence>
<dbReference type="PROSITE" id="PS50048">
    <property type="entry name" value="ZN2_CY6_FUNGAL_2"/>
    <property type="match status" value="1"/>
</dbReference>
<keyword evidence="2" id="KW-0479">Metal-binding</keyword>
<name>A0A2V1D6K9_9PLEO</name>
<dbReference type="OrthoDB" id="39175at2759"/>
<dbReference type="CDD" id="cd12148">
    <property type="entry name" value="fungal_TF_MHR"/>
    <property type="match status" value="1"/>
</dbReference>
<dbReference type="Gene3D" id="4.10.240.10">
    <property type="entry name" value="Zn(2)-C6 fungal-type DNA-binding domain"/>
    <property type="match status" value="1"/>
</dbReference>
<gene>
    <name evidence="7" type="ORF">DM02DRAFT_574711</name>
</gene>
<evidence type="ECO:0000256" key="4">
    <source>
        <dbReference type="ARBA" id="ARBA00023242"/>
    </source>
</evidence>
<dbReference type="SMART" id="SM00066">
    <property type="entry name" value="GAL4"/>
    <property type="match status" value="1"/>
</dbReference>
<comment type="subcellular location">
    <subcellularLocation>
        <location evidence="1">Nucleus</location>
    </subcellularLocation>
</comment>
<protein>
    <recommendedName>
        <fullName evidence="6">Zn(2)-C6 fungal-type domain-containing protein</fullName>
    </recommendedName>
</protein>
<feature type="region of interest" description="Disordered" evidence="5">
    <location>
        <begin position="40"/>
        <end position="59"/>
    </location>
</feature>
<feature type="region of interest" description="Disordered" evidence="5">
    <location>
        <begin position="647"/>
        <end position="675"/>
    </location>
</feature>
<keyword evidence="8" id="KW-1185">Reference proteome</keyword>
<feature type="region of interest" description="Disordered" evidence="5">
    <location>
        <begin position="78"/>
        <end position="133"/>
    </location>
</feature>
<feature type="compositionally biased region" description="Polar residues" evidence="5">
    <location>
        <begin position="117"/>
        <end position="132"/>
    </location>
</feature>
<dbReference type="PANTHER" id="PTHR46910:SF3">
    <property type="entry name" value="HALOTOLERANCE PROTEIN 9-RELATED"/>
    <property type="match status" value="1"/>
</dbReference>
<dbReference type="Pfam" id="PF00172">
    <property type="entry name" value="Zn_clus"/>
    <property type="match status" value="1"/>
</dbReference>
<dbReference type="InterPro" id="IPR007219">
    <property type="entry name" value="XnlR_reg_dom"/>
</dbReference>
<feature type="compositionally biased region" description="Basic residues" evidence="5">
    <location>
        <begin position="44"/>
        <end position="53"/>
    </location>
</feature>
<dbReference type="SMART" id="SM00906">
    <property type="entry name" value="Fungal_trans"/>
    <property type="match status" value="1"/>
</dbReference>
<dbReference type="SUPFAM" id="SSF57701">
    <property type="entry name" value="Zn2/Cys6 DNA-binding domain"/>
    <property type="match status" value="1"/>
</dbReference>
<reference evidence="7 8" key="1">
    <citation type="journal article" date="2018" name="Sci. Rep.">
        <title>Comparative genomics provides insights into the lifestyle and reveals functional heterogeneity of dark septate endophytic fungi.</title>
        <authorList>
            <person name="Knapp D.G."/>
            <person name="Nemeth J.B."/>
            <person name="Barry K."/>
            <person name="Hainaut M."/>
            <person name="Henrissat B."/>
            <person name="Johnson J."/>
            <person name="Kuo A."/>
            <person name="Lim J.H.P."/>
            <person name="Lipzen A."/>
            <person name="Nolan M."/>
            <person name="Ohm R.A."/>
            <person name="Tamas L."/>
            <person name="Grigoriev I.V."/>
            <person name="Spatafora J.W."/>
            <person name="Nagy L.G."/>
            <person name="Kovacs G.M."/>
        </authorList>
    </citation>
    <scope>NUCLEOTIDE SEQUENCE [LARGE SCALE GENOMIC DNA]</scope>
    <source>
        <strain evidence="7 8">DSE2036</strain>
    </source>
</reference>
<organism evidence="7 8">
    <name type="scientific">Periconia macrospinosa</name>
    <dbReference type="NCBI Taxonomy" id="97972"/>
    <lineage>
        <taxon>Eukaryota</taxon>
        <taxon>Fungi</taxon>
        <taxon>Dikarya</taxon>
        <taxon>Ascomycota</taxon>
        <taxon>Pezizomycotina</taxon>
        <taxon>Dothideomycetes</taxon>
        <taxon>Pleosporomycetidae</taxon>
        <taxon>Pleosporales</taxon>
        <taxon>Massarineae</taxon>
        <taxon>Periconiaceae</taxon>
        <taxon>Periconia</taxon>
    </lineage>
</organism>
<dbReference type="AlphaFoldDB" id="A0A2V1D6K9"/>
<dbReference type="InterPro" id="IPR036864">
    <property type="entry name" value="Zn2-C6_fun-type_DNA-bd_sf"/>
</dbReference>
<proteinExistence type="predicted"/>
<dbReference type="EMBL" id="KZ805606">
    <property type="protein sequence ID" value="PVH93213.1"/>
    <property type="molecule type" value="Genomic_DNA"/>
</dbReference>
<evidence type="ECO:0000313" key="8">
    <source>
        <dbReference type="Proteomes" id="UP000244855"/>
    </source>
</evidence>
<feature type="compositionally biased region" description="Low complexity" evidence="5">
    <location>
        <begin position="607"/>
        <end position="616"/>
    </location>
</feature>
<dbReference type="PROSITE" id="PS00463">
    <property type="entry name" value="ZN2_CY6_FUNGAL_1"/>
    <property type="match status" value="1"/>
</dbReference>
<dbReference type="InterPro" id="IPR050987">
    <property type="entry name" value="AtrR-like"/>
</dbReference>
<dbReference type="GO" id="GO:0008270">
    <property type="term" value="F:zinc ion binding"/>
    <property type="evidence" value="ECO:0007669"/>
    <property type="project" value="InterPro"/>
</dbReference>
<evidence type="ECO:0000256" key="3">
    <source>
        <dbReference type="ARBA" id="ARBA00023125"/>
    </source>
</evidence>
<feature type="domain" description="Zn(2)-C6 fungal-type" evidence="6">
    <location>
        <begin position="14"/>
        <end position="41"/>
    </location>
</feature>
<evidence type="ECO:0000256" key="2">
    <source>
        <dbReference type="ARBA" id="ARBA00022723"/>
    </source>
</evidence>
<dbReference type="GO" id="GO:0005634">
    <property type="term" value="C:nucleus"/>
    <property type="evidence" value="ECO:0007669"/>
    <property type="project" value="UniProtKB-SubCell"/>
</dbReference>
<dbReference type="GO" id="GO:0000981">
    <property type="term" value="F:DNA-binding transcription factor activity, RNA polymerase II-specific"/>
    <property type="evidence" value="ECO:0007669"/>
    <property type="project" value="InterPro"/>
</dbReference>
<evidence type="ECO:0000259" key="6">
    <source>
        <dbReference type="PROSITE" id="PS50048"/>
    </source>
</evidence>
<dbReference type="PANTHER" id="PTHR46910">
    <property type="entry name" value="TRANSCRIPTION FACTOR PDR1"/>
    <property type="match status" value="1"/>
</dbReference>
<dbReference type="GO" id="GO:0006351">
    <property type="term" value="P:DNA-templated transcription"/>
    <property type="evidence" value="ECO:0007669"/>
    <property type="project" value="InterPro"/>
</dbReference>
<accession>A0A2V1D6K9</accession>
<evidence type="ECO:0000256" key="1">
    <source>
        <dbReference type="ARBA" id="ARBA00004123"/>
    </source>
</evidence>
<dbReference type="InterPro" id="IPR001138">
    <property type="entry name" value="Zn2Cys6_DnaBD"/>
</dbReference>
<dbReference type="CDD" id="cd00067">
    <property type="entry name" value="GAL4"/>
    <property type="match status" value="1"/>
</dbReference>
<keyword evidence="4" id="KW-0539">Nucleus</keyword>
<dbReference type="Proteomes" id="UP000244855">
    <property type="component" value="Unassembled WGS sequence"/>
</dbReference>
<feature type="region of interest" description="Disordered" evidence="5">
    <location>
        <begin position="605"/>
        <end position="627"/>
    </location>
</feature>
<evidence type="ECO:0000256" key="5">
    <source>
        <dbReference type="SAM" id="MobiDB-lite"/>
    </source>
</evidence>
<sequence>MPEEKWAAHGGVAACDLCHSRKVKCDREDPCGNCVNAKADCLRNRQKPPPRQRMKTDDKLMALLQKVSSLENAISAGASRDTRLLNPTTQSPSEDDRSSSRGSKRKRTSEPPPHNLLSPSGSLSSRHQSPNNARELLQEELSHNSRLLSYQQNVLQTAVSLADELSKSSSCTTESIVWNKVPTDLAPGELIQVLVQTKRNNSGSSSWNLHTLDHLPSKALERMVLGLLEGKEDERTLNMYNVNVHFKAALGLYASQLEVPLDADSRVHIKKMQLHHLNAALTALETVSFLTPPSLLLLQTLLTGAILMQIVGNFTSCWSLTTNASRTLIQLGYHIRCEADINDDMIEIHAAVAWCYHFDRLLSLLLLRPLSLPPYDVPVASVVQQDATNPMSIFASFMLKTVPIMEKIVELTVGSTHDKAAVRTIVEQLQTKMEEIYSAMQLQKVRSKHFLASNRDYILHWQSLEFRYYALLTSIHRLSPSVVTDPCEREKCLASARKALEYVKEIQYLGKQQGHFVEDFSPYLSWTILSYPLTPFYILFCNIVATPPSTSTSSDYHLLASVASSLSSLVVENKYVHRLQRLCTTLLTLCKPLVVHDIITPSPAWGQQQQQHQQHQQGKHGMIDVNALPSSSNHEEALLLAAGTHLGDNTATGIPAPPPPPPPPRDEAATAEQDTTSATMMIAPPPPPPSSSSSSFFPPSSWNYVDEEGGGAEEMMMSLLFHQQPSLEWFNSEVLDGLGDVGW</sequence>
<keyword evidence="3" id="KW-0238">DNA-binding</keyword>